<sequence>MNAVRESLESNPIEILTSPSEDCPFRRCDGTGFIWIKDWSKRHKKNVVDEWKEECECYDQLIKQREIDKKLDLSGIPPIFKDATVRSFRTDIYQQTDSRERAVVARKAAINYVTNFEVMQENGKGLYLYSDVKGSGKTRLAVSIANALVSQHGVDVAFIKSMDLISQVRKTFKNDSELTESEVVESYRKVGLLVIDDLAIKGASEFEERIFYDITDYRLEHNKPTLFTSNVSIDSLEDFYPGGRVGKRIKKMSLEIYMPEESIRDQEADSENDDFEKILFGN</sequence>
<keyword evidence="3" id="KW-1185">Reference proteome</keyword>
<evidence type="ECO:0000259" key="1">
    <source>
        <dbReference type="Pfam" id="PF01695"/>
    </source>
</evidence>
<proteinExistence type="predicted"/>
<name>A0ABW0TGC0_9BACL</name>
<dbReference type="PANTHER" id="PTHR30050">
    <property type="entry name" value="CHROMOSOMAL REPLICATION INITIATOR PROTEIN DNAA"/>
    <property type="match status" value="1"/>
</dbReference>
<dbReference type="SUPFAM" id="SSF52540">
    <property type="entry name" value="P-loop containing nucleoside triphosphate hydrolases"/>
    <property type="match status" value="1"/>
</dbReference>
<keyword evidence="2" id="KW-0067">ATP-binding</keyword>
<dbReference type="Proteomes" id="UP001596109">
    <property type="component" value="Unassembled WGS sequence"/>
</dbReference>
<evidence type="ECO:0000313" key="2">
    <source>
        <dbReference type="EMBL" id="MFC5587579.1"/>
    </source>
</evidence>
<comment type="caution">
    <text evidence="2">The sequence shown here is derived from an EMBL/GenBank/DDBJ whole genome shotgun (WGS) entry which is preliminary data.</text>
</comment>
<dbReference type="InterPro" id="IPR002611">
    <property type="entry name" value="IstB_ATP-bd"/>
</dbReference>
<dbReference type="PANTHER" id="PTHR30050:SF4">
    <property type="entry name" value="ATP-BINDING PROTEIN RV3427C IN INSERTION SEQUENCE-RELATED"/>
    <property type="match status" value="1"/>
</dbReference>
<accession>A0ABW0TGC0</accession>
<reference evidence="3" key="1">
    <citation type="journal article" date="2019" name="Int. J. Syst. Evol. Microbiol.">
        <title>The Global Catalogue of Microorganisms (GCM) 10K type strain sequencing project: providing services to taxonomists for standard genome sequencing and annotation.</title>
        <authorList>
            <consortium name="The Broad Institute Genomics Platform"/>
            <consortium name="The Broad Institute Genome Sequencing Center for Infectious Disease"/>
            <person name="Wu L."/>
            <person name="Ma J."/>
        </authorList>
    </citation>
    <scope>NUCLEOTIDE SEQUENCE [LARGE SCALE GENOMIC DNA]</scope>
    <source>
        <strain evidence="3">CGMCC 4.1434</strain>
    </source>
</reference>
<dbReference type="InterPro" id="IPR027417">
    <property type="entry name" value="P-loop_NTPase"/>
</dbReference>
<dbReference type="EMBL" id="JBHSNO010000001">
    <property type="protein sequence ID" value="MFC5587579.1"/>
    <property type="molecule type" value="Genomic_DNA"/>
</dbReference>
<feature type="domain" description="IstB-like ATP-binding" evidence="1">
    <location>
        <begin position="64"/>
        <end position="237"/>
    </location>
</feature>
<organism evidence="2 3">
    <name type="scientific">Sporosarcina soli</name>
    <dbReference type="NCBI Taxonomy" id="334736"/>
    <lineage>
        <taxon>Bacteria</taxon>
        <taxon>Bacillati</taxon>
        <taxon>Bacillota</taxon>
        <taxon>Bacilli</taxon>
        <taxon>Bacillales</taxon>
        <taxon>Caryophanaceae</taxon>
        <taxon>Sporosarcina</taxon>
    </lineage>
</organism>
<dbReference type="RefSeq" id="WP_381429721.1">
    <property type="nucleotide sequence ID" value="NZ_JBHSNO010000001.1"/>
</dbReference>
<protein>
    <submittedName>
        <fullName evidence="2">ATP-binding protein</fullName>
    </submittedName>
</protein>
<gene>
    <name evidence="2" type="ORF">ACFPRA_01480</name>
</gene>
<keyword evidence="2" id="KW-0547">Nucleotide-binding</keyword>
<evidence type="ECO:0000313" key="3">
    <source>
        <dbReference type="Proteomes" id="UP001596109"/>
    </source>
</evidence>
<dbReference type="Gene3D" id="3.40.50.300">
    <property type="entry name" value="P-loop containing nucleotide triphosphate hydrolases"/>
    <property type="match status" value="1"/>
</dbReference>
<dbReference type="GO" id="GO:0005524">
    <property type="term" value="F:ATP binding"/>
    <property type="evidence" value="ECO:0007669"/>
    <property type="project" value="UniProtKB-KW"/>
</dbReference>
<dbReference type="Pfam" id="PF01695">
    <property type="entry name" value="IstB_IS21"/>
    <property type="match status" value="1"/>
</dbReference>